<feature type="chain" id="PRO_5029483234" description="Protein arginine methyltransferase 10" evidence="1">
    <location>
        <begin position="22"/>
        <end position="387"/>
    </location>
</feature>
<protein>
    <recommendedName>
        <fullName evidence="4">Protein arginine methyltransferase 10</fullName>
    </recommendedName>
</protein>
<evidence type="ECO:0000313" key="3">
    <source>
        <dbReference type="Proteomes" id="UP000553632"/>
    </source>
</evidence>
<keyword evidence="1" id="KW-0732">Signal</keyword>
<feature type="non-terminal residue" evidence="2">
    <location>
        <position position="1"/>
    </location>
</feature>
<comment type="caution">
    <text evidence="2">The sequence shown here is derived from an EMBL/GenBank/DDBJ whole genome shotgun (WGS) entry which is preliminary data.</text>
</comment>
<feature type="signal peptide" evidence="1">
    <location>
        <begin position="1"/>
        <end position="21"/>
    </location>
</feature>
<proteinExistence type="predicted"/>
<keyword evidence="3" id="KW-1185">Reference proteome</keyword>
<evidence type="ECO:0000313" key="2">
    <source>
        <dbReference type="EMBL" id="KAF4738341.1"/>
    </source>
</evidence>
<dbReference type="EMBL" id="JABANO010014561">
    <property type="protein sequence ID" value="KAF4738341.1"/>
    <property type="molecule type" value="Genomic_DNA"/>
</dbReference>
<organism evidence="2 3">
    <name type="scientific">Perkinsus olseni</name>
    <name type="common">Perkinsus atlanticus</name>
    <dbReference type="NCBI Taxonomy" id="32597"/>
    <lineage>
        <taxon>Eukaryota</taxon>
        <taxon>Sar</taxon>
        <taxon>Alveolata</taxon>
        <taxon>Perkinsozoa</taxon>
        <taxon>Perkinsea</taxon>
        <taxon>Perkinsida</taxon>
        <taxon>Perkinsidae</taxon>
        <taxon>Perkinsus</taxon>
    </lineage>
</organism>
<dbReference type="Proteomes" id="UP000553632">
    <property type="component" value="Unassembled WGS sequence"/>
</dbReference>
<dbReference type="AlphaFoldDB" id="A0A7J6T023"/>
<name>A0A7J6T023_PEROL</name>
<sequence>MKRKRSRAFLAVCALLRVGKGDDDASTTVTNATASIPSPEMQQQQQRQLRRLATVTSSFTQLGIATEIRLNGETTAATSSTKLHSGVPITSVELYLGTGNTWNPTSARLNIVDGSVTTADAWAGACAAGSSHRSGNYVNSPWSEATGMPSAAAASSPSLVAQPTSVSSEGLLNFRMGGEFKVCYSDTGTFAALHGDVPSDTLLVTGIYSDCTVDNCLAETKMSCYLLRKRHSPKGSCEFDFTGTNQGFYKRVTGSEGKATWTAEWTATYSAQGQATVTSQSACGSGTAAAQFICPDGEGCSGGSRLLTPVTSSVVGGKYGKMVITVPQGMQNLDANTFRPYTVAACYCPSYDNSGGNDECDQTAEYTQSIGVIHYYTTDLCAADDAE</sequence>
<reference evidence="2 3" key="1">
    <citation type="submission" date="2020-04" db="EMBL/GenBank/DDBJ databases">
        <title>Perkinsus olseni comparative genomics.</title>
        <authorList>
            <person name="Bogema D.R."/>
        </authorList>
    </citation>
    <scope>NUCLEOTIDE SEQUENCE [LARGE SCALE GENOMIC DNA]</scope>
    <source>
        <strain evidence="2 3">ATCC PRA-207</strain>
    </source>
</reference>
<accession>A0A7J6T023</accession>
<gene>
    <name evidence="2" type="ORF">FOZ63_001213</name>
</gene>
<evidence type="ECO:0008006" key="4">
    <source>
        <dbReference type="Google" id="ProtNLM"/>
    </source>
</evidence>
<evidence type="ECO:0000256" key="1">
    <source>
        <dbReference type="SAM" id="SignalP"/>
    </source>
</evidence>